<name>A0A3N4L7R8_9PEZI</name>
<sequence>MATPTTYVASAVVSAVTPLASAPPEYNSEPAWKLPGWAEPVIVTSILFFACFYTRRKYYSVFSSKAPYKSLLDAQSYEFSPTSSRSSSSGDSSPSREGPWSSDDEDESTGFSTSKNLPKQRNCCGVIILTPNSSRFAENWHSRVLYKFPFLMEMFYWILTYAIYRVSHILSQEMFSDDIWDTAQANGLSVLAAEQFTPLRFILPIQEITVQKWFMNGHEGLLTFLNKAYALIHIPGSVFFIAWYYYSAPTHSIFATVRRTVTLCNFLAFTVFALFPCMPPRLLPKEYGFIDTVRRDDAQSVWMSGKFVNHLAAMPSMHFGWSFMIGCTLIYHSGVLGCVGLSYGGRKGKSVQIVGKWWKIWYCALGIAYPTMILVTIIATANHYWLDAIAGGLVGAVALLCNRVFLVLIPLEDLLLWVLRIEKPKPNCGASRR</sequence>
<dbReference type="InterPro" id="IPR026841">
    <property type="entry name" value="Aur1/Ipt1"/>
</dbReference>
<feature type="transmembrane region" description="Helical" evidence="6">
    <location>
        <begin position="228"/>
        <end position="245"/>
    </location>
</feature>
<dbReference type="STRING" id="1392247.A0A3N4L7R8"/>
<dbReference type="PANTHER" id="PTHR31310">
    <property type="match status" value="1"/>
</dbReference>
<evidence type="ECO:0000259" key="7">
    <source>
        <dbReference type="Pfam" id="PF14378"/>
    </source>
</evidence>
<dbReference type="CDD" id="cd03386">
    <property type="entry name" value="PAP2_Aur1_like"/>
    <property type="match status" value="1"/>
</dbReference>
<evidence type="ECO:0000256" key="6">
    <source>
        <dbReference type="SAM" id="Phobius"/>
    </source>
</evidence>
<keyword evidence="9" id="KW-1185">Reference proteome</keyword>
<keyword evidence="4 6" id="KW-0472">Membrane</keyword>
<evidence type="ECO:0000256" key="5">
    <source>
        <dbReference type="SAM" id="MobiDB-lite"/>
    </source>
</evidence>
<dbReference type="Pfam" id="PF14378">
    <property type="entry name" value="PAP2_3"/>
    <property type="match status" value="2"/>
</dbReference>
<feature type="region of interest" description="Disordered" evidence="5">
    <location>
        <begin position="80"/>
        <end position="116"/>
    </location>
</feature>
<accession>A0A3N4L7R8</accession>
<dbReference type="PANTHER" id="PTHR31310:SF10">
    <property type="entry name" value="INOSITOLPHOSPHOTRANSFERASE AUR1_IPT1 DOMAIN-CONTAINING PROTEIN"/>
    <property type="match status" value="1"/>
</dbReference>
<organism evidence="8 9">
    <name type="scientific">Morchella conica CCBAS932</name>
    <dbReference type="NCBI Taxonomy" id="1392247"/>
    <lineage>
        <taxon>Eukaryota</taxon>
        <taxon>Fungi</taxon>
        <taxon>Dikarya</taxon>
        <taxon>Ascomycota</taxon>
        <taxon>Pezizomycotina</taxon>
        <taxon>Pezizomycetes</taxon>
        <taxon>Pezizales</taxon>
        <taxon>Morchellaceae</taxon>
        <taxon>Morchella</taxon>
    </lineage>
</organism>
<feature type="domain" description="Inositolphosphotransferase Aur1/Ipt1" evidence="7">
    <location>
        <begin position="357"/>
        <end position="399"/>
    </location>
</feature>
<comment type="subcellular location">
    <subcellularLocation>
        <location evidence="1">Membrane</location>
        <topology evidence="1">Multi-pass membrane protein</topology>
    </subcellularLocation>
</comment>
<feature type="transmembrane region" description="Helical" evidence="6">
    <location>
        <begin position="388"/>
        <end position="411"/>
    </location>
</feature>
<feature type="transmembrane region" description="Helical" evidence="6">
    <location>
        <begin position="360"/>
        <end position="382"/>
    </location>
</feature>
<dbReference type="InterPro" id="IPR052185">
    <property type="entry name" value="IPC_Synthase-Related"/>
</dbReference>
<keyword evidence="3 6" id="KW-1133">Transmembrane helix</keyword>
<dbReference type="AlphaFoldDB" id="A0A3N4L7R8"/>
<dbReference type="GO" id="GO:0016020">
    <property type="term" value="C:membrane"/>
    <property type="evidence" value="ECO:0007669"/>
    <property type="project" value="UniProtKB-SubCell"/>
</dbReference>
<evidence type="ECO:0000256" key="4">
    <source>
        <dbReference type="ARBA" id="ARBA00023136"/>
    </source>
</evidence>
<keyword evidence="2 6" id="KW-0812">Transmembrane</keyword>
<dbReference type="OrthoDB" id="2566866at2759"/>
<gene>
    <name evidence="8" type="ORF">P167DRAFT_485238</name>
</gene>
<feature type="transmembrane region" description="Helical" evidence="6">
    <location>
        <begin position="257"/>
        <end position="275"/>
    </location>
</feature>
<reference evidence="8 9" key="1">
    <citation type="journal article" date="2018" name="Nat. Ecol. Evol.">
        <title>Pezizomycetes genomes reveal the molecular basis of ectomycorrhizal truffle lifestyle.</title>
        <authorList>
            <person name="Murat C."/>
            <person name="Payen T."/>
            <person name="Noel B."/>
            <person name="Kuo A."/>
            <person name="Morin E."/>
            <person name="Chen J."/>
            <person name="Kohler A."/>
            <person name="Krizsan K."/>
            <person name="Balestrini R."/>
            <person name="Da Silva C."/>
            <person name="Montanini B."/>
            <person name="Hainaut M."/>
            <person name="Levati E."/>
            <person name="Barry K.W."/>
            <person name="Belfiori B."/>
            <person name="Cichocki N."/>
            <person name="Clum A."/>
            <person name="Dockter R.B."/>
            <person name="Fauchery L."/>
            <person name="Guy J."/>
            <person name="Iotti M."/>
            <person name="Le Tacon F."/>
            <person name="Lindquist E.A."/>
            <person name="Lipzen A."/>
            <person name="Malagnac F."/>
            <person name="Mello A."/>
            <person name="Molinier V."/>
            <person name="Miyauchi S."/>
            <person name="Poulain J."/>
            <person name="Riccioni C."/>
            <person name="Rubini A."/>
            <person name="Sitrit Y."/>
            <person name="Splivallo R."/>
            <person name="Traeger S."/>
            <person name="Wang M."/>
            <person name="Zifcakova L."/>
            <person name="Wipf D."/>
            <person name="Zambonelli A."/>
            <person name="Paolocci F."/>
            <person name="Nowrousian M."/>
            <person name="Ottonello S."/>
            <person name="Baldrian P."/>
            <person name="Spatafora J.W."/>
            <person name="Henrissat B."/>
            <person name="Nagy L.G."/>
            <person name="Aury J.M."/>
            <person name="Wincker P."/>
            <person name="Grigoriev I.V."/>
            <person name="Bonfante P."/>
            <person name="Martin F.M."/>
        </authorList>
    </citation>
    <scope>NUCLEOTIDE SEQUENCE [LARGE SCALE GENOMIC DNA]</scope>
    <source>
        <strain evidence="8 9">CCBAS932</strain>
    </source>
</reference>
<feature type="transmembrane region" description="Helical" evidence="6">
    <location>
        <begin position="319"/>
        <end position="339"/>
    </location>
</feature>
<feature type="transmembrane region" description="Helical" evidence="6">
    <location>
        <begin position="37"/>
        <end position="55"/>
    </location>
</feature>
<dbReference type="Proteomes" id="UP000277580">
    <property type="component" value="Unassembled WGS sequence"/>
</dbReference>
<feature type="transmembrane region" description="Helical" evidence="6">
    <location>
        <begin position="144"/>
        <end position="164"/>
    </location>
</feature>
<feature type="domain" description="Inositolphosphotransferase Aur1/Ipt1" evidence="7">
    <location>
        <begin position="209"/>
        <end position="334"/>
    </location>
</feature>
<feature type="compositionally biased region" description="Low complexity" evidence="5">
    <location>
        <begin position="80"/>
        <end position="95"/>
    </location>
</feature>
<evidence type="ECO:0000313" key="9">
    <source>
        <dbReference type="Proteomes" id="UP000277580"/>
    </source>
</evidence>
<evidence type="ECO:0000256" key="1">
    <source>
        <dbReference type="ARBA" id="ARBA00004141"/>
    </source>
</evidence>
<proteinExistence type="predicted"/>
<dbReference type="EMBL" id="ML119120">
    <property type="protein sequence ID" value="RPB14045.1"/>
    <property type="molecule type" value="Genomic_DNA"/>
</dbReference>
<evidence type="ECO:0000256" key="3">
    <source>
        <dbReference type="ARBA" id="ARBA00022989"/>
    </source>
</evidence>
<evidence type="ECO:0000313" key="8">
    <source>
        <dbReference type="EMBL" id="RPB14045.1"/>
    </source>
</evidence>
<protein>
    <recommendedName>
        <fullName evidence="7">Inositolphosphotransferase Aur1/Ipt1 domain-containing protein</fullName>
    </recommendedName>
</protein>
<evidence type="ECO:0000256" key="2">
    <source>
        <dbReference type="ARBA" id="ARBA00022692"/>
    </source>
</evidence>
<dbReference type="InParanoid" id="A0A3N4L7R8"/>